<organism evidence="1 2">
    <name type="scientific">Citrus sinensis</name>
    <name type="common">Sweet orange</name>
    <name type="synonym">Citrus aurantium var. sinensis</name>
    <dbReference type="NCBI Taxonomy" id="2711"/>
    <lineage>
        <taxon>Eukaryota</taxon>
        <taxon>Viridiplantae</taxon>
        <taxon>Streptophyta</taxon>
        <taxon>Embryophyta</taxon>
        <taxon>Tracheophyta</taxon>
        <taxon>Spermatophyta</taxon>
        <taxon>Magnoliopsida</taxon>
        <taxon>eudicotyledons</taxon>
        <taxon>Gunneridae</taxon>
        <taxon>Pentapetalae</taxon>
        <taxon>rosids</taxon>
        <taxon>malvids</taxon>
        <taxon>Sapindales</taxon>
        <taxon>Rutaceae</taxon>
        <taxon>Aurantioideae</taxon>
        <taxon>Citrus</taxon>
    </lineage>
</organism>
<dbReference type="EMBL" id="CM039178">
    <property type="protein sequence ID" value="KAH9682416.1"/>
    <property type="molecule type" value="Genomic_DNA"/>
</dbReference>
<sequence length="883" mass="97045">MRWETVTHRGYKHSNAEEEISTTQVQESSVKEAGQADGKEVENHNASLAEVKDHSEKENGAATNVPNGEADPHVANQTSHEREEKEIEDQPPAESPKVEVKSNATEESHESSEMQPNSVSNDSKEHEKLLGNTDGEGGNNIVPVSEDKDYQEKEIDSFPSGVPKEAEDPHIVNQISDEREQETEVVPPAESPKFEVKTNNEAGSEVRDTQPTSPSKHSEHQEIQQESNLKENLLQISDHHLEKQTSIKKEEEGTETSTSETVQLSHDPDLQEFGDSKFDQPELASIHVDPPTQDSNNSLHIHEDFLGSNLNCTSEKNGDAIGTNISKDMNETVVSGSNLEVDIGKDDFTLKERTAEEVSYEDRLEIEDRDETGNDIGEKSVTKSDLLNGVGTKCNGEIPTKKNPISTISPKEESEVACMDESQNPHTGVSEPTDDCIVLAAETALAEMESEPVENKPSDCLTHSCDESVKESKIDSEKLSPSESLMIGTEGENNQEGVEDFICCGGNKDCTEEAKVAKNGGLVDEHSNEQNAASVEHSEDSQKEVEMVPDSGTLSTESALVDCKREEASEEEQVFEEAEDKTKTSYGNENSKDARENGEQCTPPVEQEEVSLTKAPLSLFQPQDNQQNNEMQWENIQNGNDSIPELKPEINGEFLVTDGSPFDSIKSMAETLTPVAESAIEKPDQDISQHTAETMMAPAEANAQVNNVSDQNTDAQESLGRLSTESNSNNSNTQAQIQKSPSFDLDLRIEARTEESDRTPLLYHDKTATEDFSGEQDVSLGSPIARAQDKLQCHAMPVEEKVVRMERNDSDKLKTPFLGFLKEEGEAPIIVTPQVHGNNAAAKRADKESSNLHAKEVTATSKEKRKPRSSLFTTCMCCTTVLN</sequence>
<gene>
    <name evidence="1" type="ORF">KPL71_027343</name>
</gene>
<evidence type="ECO:0000313" key="2">
    <source>
        <dbReference type="Proteomes" id="UP000829398"/>
    </source>
</evidence>
<proteinExistence type="predicted"/>
<dbReference type="Proteomes" id="UP000829398">
    <property type="component" value="Chromosome 9"/>
</dbReference>
<protein>
    <submittedName>
        <fullName evidence="1">Uncharacterized protein</fullName>
    </submittedName>
</protein>
<comment type="caution">
    <text evidence="1">The sequence shown here is derived from an EMBL/GenBank/DDBJ whole genome shotgun (WGS) entry which is preliminary data.</text>
</comment>
<name>A0ACB8I7K5_CITSI</name>
<accession>A0ACB8I7K5</accession>
<evidence type="ECO:0000313" key="1">
    <source>
        <dbReference type="EMBL" id="KAH9682416.1"/>
    </source>
</evidence>
<keyword evidence="2" id="KW-1185">Reference proteome</keyword>
<reference evidence="2" key="1">
    <citation type="journal article" date="2023" name="Hortic. Res.">
        <title>A chromosome-level phased genome enabling allele-level studies in sweet orange: a case study on citrus Huanglongbing tolerance.</title>
        <authorList>
            <person name="Wu B."/>
            <person name="Yu Q."/>
            <person name="Deng Z."/>
            <person name="Duan Y."/>
            <person name="Luo F."/>
            <person name="Gmitter F. Jr."/>
        </authorList>
    </citation>
    <scope>NUCLEOTIDE SEQUENCE [LARGE SCALE GENOMIC DNA]</scope>
    <source>
        <strain evidence="2">cv. Valencia</strain>
    </source>
</reference>